<evidence type="ECO:0000313" key="3">
    <source>
        <dbReference type="EMBL" id="CDS84272.1"/>
    </source>
</evidence>
<dbReference type="GO" id="GO:0003723">
    <property type="term" value="F:RNA binding"/>
    <property type="evidence" value="ECO:0007669"/>
    <property type="project" value="InterPro"/>
</dbReference>
<dbReference type="RefSeq" id="WP_004454252.1">
    <property type="nucleotide sequence ID" value="NZ_AP031492.1"/>
</dbReference>
<dbReference type="PROSITE" id="PS51372">
    <property type="entry name" value="PRD_2"/>
    <property type="match status" value="2"/>
</dbReference>
<evidence type="ECO:0000259" key="2">
    <source>
        <dbReference type="PROSITE" id="PS51372"/>
    </source>
</evidence>
<evidence type="ECO:0000313" key="9">
    <source>
        <dbReference type="EMBL" id="VHY14420.1"/>
    </source>
</evidence>
<evidence type="ECO:0000313" key="8">
    <source>
        <dbReference type="EMBL" id="VFD32334.1"/>
    </source>
</evidence>
<organism evidence="4">
    <name type="scientific">Clostridioides difficile</name>
    <name type="common">Peptoclostridium difficile</name>
    <dbReference type="NCBI Taxonomy" id="1496"/>
    <lineage>
        <taxon>Bacteria</taxon>
        <taxon>Bacillati</taxon>
        <taxon>Bacillota</taxon>
        <taxon>Clostridia</taxon>
        <taxon>Peptostreptococcales</taxon>
        <taxon>Peptostreptococcaceae</taxon>
        <taxon>Clostridioides</taxon>
    </lineage>
</organism>
<dbReference type="Gene3D" id="1.10.1790.10">
    <property type="entry name" value="PRD domain"/>
    <property type="match status" value="2"/>
</dbReference>
<dbReference type="GO" id="GO:0006355">
    <property type="term" value="P:regulation of DNA-templated transcription"/>
    <property type="evidence" value="ECO:0007669"/>
    <property type="project" value="InterPro"/>
</dbReference>
<gene>
    <name evidence="8" type="primary">licT_3</name>
    <name evidence="7" type="synonym">licT_1</name>
    <name evidence="5" type="ORF">BN1095_480051</name>
    <name evidence="3" type="ORF">BN1096_310056</name>
    <name evidence="4" type="ORF">BN1097_320055</name>
    <name evidence="6" type="ORF">KRM00_001934</name>
    <name evidence="9" type="ORF">SAMEA1402366_02752</name>
    <name evidence="8" type="ORF">SAMEA1402399_02034</name>
    <name evidence="7" type="ORF">SAMEA3375112_01090</name>
</gene>
<feature type="domain" description="PRD" evidence="2">
    <location>
        <begin position="171"/>
        <end position="281"/>
    </location>
</feature>
<reference evidence="6" key="4">
    <citation type="submission" date="2021-06" db="EMBL/GenBank/DDBJ databases">
        <authorList>
            <consortium name="NCBI Pathogen Detection Project"/>
        </authorList>
    </citation>
    <scope>NUCLEOTIDE SEQUENCE</scope>
    <source>
        <strain evidence="6">HN1000</strain>
    </source>
</reference>
<dbReference type="GeneID" id="66353323"/>
<dbReference type="EMBL" id="LK933160">
    <property type="protein sequence ID" value="CDT44615.1"/>
    <property type="molecule type" value="Genomic_DNA"/>
</dbReference>
<dbReference type="PANTHER" id="PTHR30185">
    <property type="entry name" value="CRYPTIC BETA-GLUCOSIDE BGL OPERON ANTITERMINATOR"/>
    <property type="match status" value="1"/>
</dbReference>
<reference evidence="8 12" key="3">
    <citation type="submission" date="2019-02" db="EMBL/GenBank/DDBJ databases">
        <authorList>
            <consortium name="Pathogen Informatics"/>
        </authorList>
    </citation>
    <scope>NUCLEOTIDE SEQUENCE [LARGE SCALE GENOMIC DNA]</scope>
    <source>
        <strain evidence="8">Clo34</strain>
        <strain evidence="12">clo34</strain>
        <strain evidence="9">Tl291</strain>
        <strain evidence="11">tl291</strain>
        <strain evidence="7 10">VRECD0157</strain>
    </source>
</reference>
<dbReference type="InterPro" id="IPR004341">
    <property type="entry name" value="CAT_RNA-bd_dom"/>
</dbReference>
<dbReference type="Proteomes" id="UP000411588">
    <property type="component" value="Unassembled WGS sequence"/>
</dbReference>
<dbReference type="Gene3D" id="2.30.24.10">
    <property type="entry name" value="CAT RNA-binding domain"/>
    <property type="match status" value="1"/>
</dbReference>
<reference evidence="6" key="2">
    <citation type="journal article" date="2018" name="Genome Biol.">
        <title>SKESA: strategic k-mer extension for scrupulous assemblies.</title>
        <authorList>
            <person name="Souvorov A."/>
            <person name="Agarwala R."/>
            <person name="Lipman D.J."/>
        </authorList>
    </citation>
    <scope>NUCLEOTIDE SEQUENCE</scope>
    <source>
        <strain evidence="6">HN1000</strain>
    </source>
</reference>
<dbReference type="Proteomes" id="UP000878956">
    <property type="component" value="Unassembled WGS sequence"/>
</dbReference>
<feature type="domain" description="PRD" evidence="2">
    <location>
        <begin position="65"/>
        <end position="170"/>
    </location>
</feature>
<evidence type="ECO:0000313" key="12">
    <source>
        <dbReference type="Proteomes" id="UP000411588"/>
    </source>
</evidence>
<protein>
    <submittedName>
        <fullName evidence="6">PRD domain-containing protein</fullName>
    </submittedName>
    <submittedName>
        <fullName evidence="8">PTS operon transcription antiterminator</fullName>
    </submittedName>
    <submittedName>
        <fullName evidence="4">Putative transcription antiterminator</fullName>
    </submittedName>
    <submittedName>
        <fullName evidence="7">Transcription antiterminator LicT</fullName>
    </submittedName>
    <submittedName>
        <fullName evidence="3">Transcription antiterminator, PTS operon regulator</fullName>
    </submittedName>
</protein>
<dbReference type="Pfam" id="PF00874">
    <property type="entry name" value="PRD"/>
    <property type="match status" value="2"/>
</dbReference>
<reference evidence="4" key="1">
    <citation type="submission" date="2014-07" db="EMBL/GenBank/DDBJ databases">
        <authorList>
            <person name="Monot Marc"/>
        </authorList>
    </citation>
    <scope>NUCLEOTIDE SEQUENCE</scope>
    <source>
        <strain evidence="5">7032989</strain>
        <strain evidence="4">7032994</strain>
    </source>
</reference>
<dbReference type="SMART" id="SM01061">
    <property type="entry name" value="CAT_RBD"/>
    <property type="match status" value="1"/>
</dbReference>
<evidence type="ECO:0000313" key="11">
    <source>
        <dbReference type="Proteomes" id="UP000372533"/>
    </source>
</evidence>
<dbReference type="EMBL" id="DAEPXK010000017">
    <property type="protein sequence ID" value="HBH1542451.1"/>
    <property type="molecule type" value="Genomic_DNA"/>
</dbReference>
<evidence type="ECO:0000313" key="4">
    <source>
        <dbReference type="EMBL" id="CDS84712.1"/>
    </source>
</evidence>
<dbReference type="PANTHER" id="PTHR30185:SF15">
    <property type="entry name" value="CRYPTIC BETA-GLUCOSIDE BGL OPERON ANTITERMINATOR"/>
    <property type="match status" value="1"/>
</dbReference>
<evidence type="ECO:0000313" key="7">
    <source>
        <dbReference type="EMBL" id="SJS04789.1"/>
    </source>
</evidence>
<sequence length="282" mass="33245">MYITKVLNNSLLLAKDDNDEEIILMGKGIGHNYKAGSELNKKDIEKIFVLHDENIKKSIIQLATEIDAEYFGIAQMIIAYGIEKYNLKLMNHIYLALTDHIAFAVRRFKEGIMIENHYLFEIKEFNPKEYDIGKYAITVFKEVLGLDLPEEEIGNIAGHFINAQQDNPYSDRNKRSAKIVNAILQIVHYHFSIVYNKESFYYRRFVMHLKAFSQRFLANEPSREKIDFIYEQVQKNCKEEYECVKKVGAYMYKEYSRELPRQEELYLMIHIHKILGELCENS</sequence>
<evidence type="ECO:0000313" key="10">
    <source>
        <dbReference type="Proteomes" id="UP000189137"/>
    </source>
</evidence>
<dbReference type="OMA" id="HLRYFAE"/>
<dbReference type="Pfam" id="PF03123">
    <property type="entry name" value="CAT_RBD"/>
    <property type="match status" value="1"/>
</dbReference>
<dbReference type="EMBL" id="LK932482">
    <property type="protein sequence ID" value="CDS84272.1"/>
    <property type="molecule type" value="Genomic_DNA"/>
</dbReference>
<dbReference type="AlphaFoldDB" id="A0A069A203"/>
<evidence type="ECO:0000256" key="1">
    <source>
        <dbReference type="ARBA" id="ARBA00022737"/>
    </source>
</evidence>
<dbReference type="EMBL" id="FUPS01000003">
    <property type="protein sequence ID" value="SJS04789.1"/>
    <property type="molecule type" value="Genomic_DNA"/>
</dbReference>
<dbReference type="EMBL" id="LK932368">
    <property type="protein sequence ID" value="CDS84712.1"/>
    <property type="molecule type" value="Genomic_DNA"/>
</dbReference>
<dbReference type="InterPro" id="IPR036634">
    <property type="entry name" value="PRD_sf"/>
</dbReference>
<dbReference type="PATRIC" id="fig|1496.1373.peg.638"/>
<dbReference type="InterPro" id="IPR011608">
    <property type="entry name" value="PRD"/>
</dbReference>
<dbReference type="EMBL" id="CAADAN010000006">
    <property type="protein sequence ID" value="VFD32334.1"/>
    <property type="molecule type" value="Genomic_DNA"/>
</dbReference>
<dbReference type="KEGG" id="pdf:CD630DERM_08190"/>
<dbReference type="Proteomes" id="UP000372533">
    <property type="component" value="Unassembled WGS sequence"/>
</dbReference>
<dbReference type="InterPro" id="IPR050661">
    <property type="entry name" value="BglG_antiterminators"/>
</dbReference>
<proteinExistence type="predicted"/>
<dbReference type="Proteomes" id="UP000189137">
    <property type="component" value="Unassembled WGS sequence"/>
</dbReference>
<name>A0A069A203_CLODI</name>
<dbReference type="InterPro" id="IPR036650">
    <property type="entry name" value="CAT_RNA-bd_dom_sf"/>
</dbReference>
<dbReference type="SUPFAM" id="SSF63520">
    <property type="entry name" value="PTS-regulatory domain, PRD"/>
    <property type="match status" value="2"/>
</dbReference>
<keyword evidence="1" id="KW-0677">Repeat</keyword>
<dbReference type="EMBL" id="CAAJVP010000014">
    <property type="protein sequence ID" value="VHY14420.1"/>
    <property type="molecule type" value="Genomic_DNA"/>
</dbReference>
<evidence type="ECO:0000313" key="6">
    <source>
        <dbReference type="EMBL" id="HBH1542451.1"/>
    </source>
</evidence>
<dbReference type="SUPFAM" id="SSF50151">
    <property type="entry name" value="SacY-like RNA-binding domain"/>
    <property type="match status" value="1"/>
</dbReference>
<accession>A0A069A203</accession>
<evidence type="ECO:0000313" key="5">
    <source>
        <dbReference type="EMBL" id="CDT44615.1"/>
    </source>
</evidence>